<evidence type="ECO:0000256" key="4">
    <source>
        <dbReference type="ARBA" id="ARBA00023027"/>
    </source>
</evidence>
<dbReference type="SUPFAM" id="SSF51735">
    <property type="entry name" value="NAD(P)-binding Rossmann-fold domains"/>
    <property type="match status" value="1"/>
</dbReference>
<comment type="pathway">
    <text evidence="1">Porphyrin-containing compound metabolism; siroheme biosynthesis; sirohydrochlorin from precorrin-2: step 1/1.</text>
</comment>
<dbReference type="NCBIfam" id="TIGR01470">
    <property type="entry name" value="cysG_Nterm"/>
    <property type="match status" value="1"/>
</dbReference>
<organism evidence="8 9">
    <name type="scientific">Peribacillus deserti</name>
    <dbReference type="NCBI Taxonomy" id="673318"/>
    <lineage>
        <taxon>Bacteria</taxon>
        <taxon>Bacillati</taxon>
        <taxon>Bacillota</taxon>
        <taxon>Bacilli</taxon>
        <taxon>Bacillales</taxon>
        <taxon>Bacillaceae</taxon>
        <taxon>Peribacillus</taxon>
    </lineage>
</organism>
<dbReference type="Pfam" id="PF22440">
    <property type="entry name" value="SirC_C"/>
    <property type="match status" value="1"/>
</dbReference>
<evidence type="ECO:0000313" key="8">
    <source>
        <dbReference type="EMBL" id="MBM7693630.1"/>
    </source>
</evidence>
<dbReference type="SUPFAM" id="SSF75615">
    <property type="entry name" value="Siroheme synthase middle domains-like"/>
    <property type="match status" value="1"/>
</dbReference>
<dbReference type="InterPro" id="IPR006367">
    <property type="entry name" value="Sirohaem_synthase_N"/>
</dbReference>
<dbReference type="GO" id="GO:0043115">
    <property type="term" value="F:precorrin-2 dehydrogenase activity"/>
    <property type="evidence" value="ECO:0007669"/>
    <property type="project" value="UniProtKB-EC"/>
</dbReference>
<dbReference type="Gene3D" id="1.10.8.610">
    <property type="entry name" value="SirC, precorrin-2 dehydrogenase, C-terminal helical domain-like"/>
    <property type="match status" value="1"/>
</dbReference>
<evidence type="ECO:0000313" key="9">
    <source>
        <dbReference type="Proteomes" id="UP000823486"/>
    </source>
</evidence>
<dbReference type="EMBL" id="JAFBFI010000014">
    <property type="protein sequence ID" value="MBM7693630.1"/>
    <property type="molecule type" value="Genomic_DNA"/>
</dbReference>
<keyword evidence="9" id="KW-1185">Reference proteome</keyword>
<dbReference type="Pfam" id="PF13241">
    <property type="entry name" value="NAD_binding_7"/>
    <property type="match status" value="1"/>
</dbReference>
<dbReference type="InterPro" id="IPR042518">
    <property type="entry name" value="SirC_C"/>
</dbReference>
<evidence type="ECO:0000256" key="6">
    <source>
        <dbReference type="ARBA" id="ARBA00047561"/>
    </source>
</evidence>
<evidence type="ECO:0000259" key="7">
    <source>
        <dbReference type="Pfam" id="PF14824"/>
    </source>
</evidence>
<evidence type="ECO:0000256" key="2">
    <source>
        <dbReference type="ARBA" id="ARBA00012400"/>
    </source>
</evidence>
<dbReference type="GO" id="GO:0051266">
    <property type="term" value="F:sirohydrochlorin ferrochelatase activity"/>
    <property type="evidence" value="ECO:0007669"/>
    <property type="project" value="UniProtKB-EC"/>
</dbReference>
<keyword evidence="5" id="KW-0627">Porphyrin biosynthesis</keyword>
<dbReference type="InterPro" id="IPR036291">
    <property type="entry name" value="NAD(P)-bd_dom_sf"/>
</dbReference>
<gene>
    <name evidence="8" type="ORF">JOC77_003074</name>
</gene>
<dbReference type="InterPro" id="IPR028281">
    <property type="entry name" value="Sirohaem_synthase_central"/>
</dbReference>
<dbReference type="Gene3D" id="3.40.50.720">
    <property type="entry name" value="NAD(P)-binding Rossmann-like Domain"/>
    <property type="match status" value="1"/>
</dbReference>
<dbReference type="Proteomes" id="UP000823486">
    <property type="component" value="Unassembled WGS sequence"/>
</dbReference>
<dbReference type="RefSeq" id="WP_204544496.1">
    <property type="nucleotide sequence ID" value="NZ_JAFBFI010000014.1"/>
</dbReference>
<dbReference type="EC" id="1.3.1.76" evidence="2"/>
<comment type="caution">
    <text evidence="8">The sequence shown here is derived from an EMBL/GenBank/DDBJ whole genome shotgun (WGS) entry which is preliminary data.</text>
</comment>
<evidence type="ECO:0000256" key="5">
    <source>
        <dbReference type="ARBA" id="ARBA00023244"/>
    </source>
</evidence>
<dbReference type="InterPro" id="IPR028161">
    <property type="entry name" value="Met8-like"/>
</dbReference>
<keyword evidence="3 8" id="KW-0560">Oxidoreductase</keyword>
<proteinExistence type="predicted"/>
<sequence>MQPLIIDLSGKKVVIAGGGRIAARKARVLEQEQADIIFIAPEFSEEVLELSRENGCSLIQRKAVPEDFDQAMLVILATNDRSANSALASSLPPHQLVCVVDESGEGNVNFPATVRRGHLQVAVTSNGSSPKLTRKLKKELDAQFDTSWEPYTAFLGTCRTLIKDLPVSFDEKQELLWQLLEDEYRTNIQAQTVMLKKLELYRMKLMNE</sequence>
<evidence type="ECO:0000256" key="1">
    <source>
        <dbReference type="ARBA" id="ARBA00005010"/>
    </source>
</evidence>
<name>A0ABS2QKV1_9BACI</name>
<keyword evidence="8" id="KW-0456">Lyase</keyword>
<dbReference type="PANTHER" id="PTHR35330:SF1">
    <property type="entry name" value="SIROHEME BIOSYNTHESIS PROTEIN MET8"/>
    <property type="match status" value="1"/>
</dbReference>
<comment type="catalytic activity">
    <reaction evidence="6">
        <text>precorrin-2 + NAD(+) = sirohydrochlorin + NADH + 2 H(+)</text>
        <dbReference type="Rhea" id="RHEA:15613"/>
        <dbReference type="ChEBI" id="CHEBI:15378"/>
        <dbReference type="ChEBI" id="CHEBI:57540"/>
        <dbReference type="ChEBI" id="CHEBI:57945"/>
        <dbReference type="ChEBI" id="CHEBI:58351"/>
        <dbReference type="ChEBI" id="CHEBI:58827"/>
        <dbReference type="EC" id="1.3.1.76"/>
    </reaction>
</comment>
<keyword evidence="4" id="KW-0520">NAD</keyword>
<feature type="domain" description="Siroheme synthase central" evidence="7">
    <location>
        <begin position="116"/>
        <end position="142"/>
    </location>
</feature>
<accession>A0ABS2QKV1</accession>
<reference evidence="8 9" key="1">
    <citation type="submission" date="2021-01" db="EMBL/GenBank/DDBJ databases">
        <title>Genomic Encyclopedia of Type Strains, Phase IV (KMG-IV): sequencing the most valuable type-strain genomes for metagenomic binning, comparative biology and taxonomic classification.</title>
        <authorList>
            <person name="Goeker M."/>
        </authorList>
    </citation>
    <scope>NUCLEOTIDE SEQUENCE [LARGE SCALE GENOMIC DNA]</scope>
    <source>
        <strain evidence="8 9">DSM 105482</strain>
    </source>
</reference>
<dbReference type="Pfam" id="PF14824">
    <property type="entry name" value="Sirohm_synth_M"/>
    <property type="match status" value="1"/>
</dbReference>
<evidence type="ECO:0000256" key="3">
    <source>
        <dbReference type="ARBA" id="ARBA00023002"/>
    </source>
</evidence>
<dbReference type="PANTHER" id="PTHR35330">
    <property type="entry name" value="SIROHEME BIOSYNTHESIS PROTEIN MET8"/>
    <property type="match status" value="1"/>
</dbReference>
<protein>
    <recommendedName>
        <fullName evidence="2">precorrin-2 dehydrogenase</fullName>
        <ecNumber evidence="2">1.3.1.76</ecNumber>
    </recommendedName>
</protein>